<proteinExistence type="predicted"/>
<organism evidence="2 3">
    <name type="scientific">Zingiber officinale</name>
    <name type="common">Ginger</name>
    <name type="synonym">Amomum zingiber</name>
    <dbReference type="NCBI Taxonomy" id="94328"/>
    <lineage>
        <taxon>Eukaryota</taxon>
        <taxon>Viridiplantae</taxon>
        <taxon>Streptophyta</taxon>
        <taxon>Embryophyta</taxon>
        <taxon>Tracheophyta</taxon>
        <taxon>Spermatophyta</taxon>
        <taxon>Magnoliopsida</taxon>
        <taxon>Liliopsida</taxon>
        <taxon>Zingiberales</taxon>
        <taxon>Zingiberaceae</taxon>
        <taxon>Zingiber</taxon>
    </lineage>
</organism>
<dbReference type="Proteomes" id="UP000734854">
    <property type="component" value="Unassembled WGS sequence"/>
</dbReference>
<feature type="region of interest" description="Disordered" evidence="1">
    <location>
        <begin position="1"/>
        <end position="25"/>
    </location>
</feature>
<keyword evidence="3" id="KW-1185">Reference proteome</keyword>
<comment type="caution">
    <text evidence="2">The sequence shown here is derived from an EMBL/GenBank/DDBJ whole genome shotgun (WGS) entry which is preliminary data.</text>
</comment>
<dbReference type="EMBL" id="JACMSC010000012">
    <property type="protein sequence ID" value="KAG6494770.1"/>
    <property type="molecule type" value="Genomic_DNA"/>
</dbReference>
<protein>
    <submittedName>
        <fullName evidence="2">Uncharacterized protein</fullName>
    </submittedName>
</protein>
<gene>
    <name evidence="2" type="ORF">ZIOFF_042531</name>
</gene>
<evidence type="ECO:0000313" key="3">
    <source>
        <dbReference type="Proteomes" id="UP000734854"/>
    </source>
</evidence>
<sequence>MASKIWHDRGRIPDEITPDSRHDRAGIRLRSRPVGSVQSHDRVHSAASDCLESGRRSRRRVSTGCMDFDMTLVMEQRLIAITETSTKAIKTLYEAWVRSNGLSLNLMKMIENVKPSMPKIDNAREFIKLIKEYSQLEITDKSIMGTFDKVEVDGNGCE</sequence>
<dbReference type="AlphaFoldDB" id="A0A8J5KY00"/>
<evidence type="ECO:0000313" key="2">
    <source>
        <dbReference type="EMBL" id="KAG6494770.1"/>
    </source>
</evidence>
<name>A0A8J5KY00_ZINOF</name>
<accession>A0A8J5KY00</accession>
<reference evidence="2 3" key="1">
    <citation type="submission" date="2020-08" db="EMBL/GenBank/DDBJ databases">
        <title>Plant Genome Project.</title>
        <authorList>
            <person name="Zhang R.-G."/>
        </authorList>
    </citation>
    <scope>NUCLEOTIDE SEQUENCE [LARGE SCALE GENOMIC DNA]</scope>
    <source>
        <tissue evidence="2">Rhizome</tissue>
    </source>
</reference>
<evidence type="ECO:0000256" key="1">
    <source>
        <dbReference type="SAM" id="MobiDB-lite"/>
    </source>
</evidence>